<dbReference type="Proteomes" id="UP001595075">
    <property type="component" value="Unassembled WGS sequence"/>
</dbReference>
<feature type="domain" description="Heterokaryon incompatibility" evidence="1">
    <location>
        <begin position="58"/>
        <end position="215"/>
    </location>
</feature>
<accession>A0ABR4BTC7</accession>
<dbReference type="InterPro" id="IPR010730">
    <property type="entry name" value="HET"/>
</dbReference>
<dbReference type="PANTHER" id="PTHR24148:SF64">
    <property type="entry name" value="HETEROKARYON INCOMPATIBILITY DOMAIN-CONTAINING PROTEIN"/>
    <property type="match status" value="1"/>
</dbReference>
<comment type="caution">
    <text evidence="2">The sequence shown here is derived from an EMBL/GenBank/DDBJ whole genome shotgun (WGS) entry which is preliminary data.</text>
</comment>
<dbReference type="EMBL" id="JAZHXI010000022">
    <property type="protein sequence ID" value="KAL2060456.1"/>
    <property type="molecule type" value="Genomic_DNA"/>
</dbReference>
<evidence type="ECO:0000313" key="3">
    <source>
        <dbReference type="Proteomes" id="UP001595075"/>
    </source>
</evidence>
<protein>
    <recommendedName>
        <fullName evidence="1">Heterokaryon incompatibility domain-containing protein</fullName>
    </recommendedName>
</protein>
<evidence type="ECO:0000259" key="1">
    <source>
        <dbReference type="Pfam" id="PF06985"/>
    </source>
</evidence>
<reference evidence="2 3" key="1">
    <citation type="journal article" date="2024" name="Commun. Biol.">
        <title>Comparative genomic analysis of thermophilic fungi reveals convergent evolutionary adaptations and gene losses.</title>
        <authorList>
            <person name="Steindorff A.S."/>
            <person name="Aguilar-Pontes M.V."/>
            <person name="Robinson A.J."/>
            <person name="Andreopoulos B."/>
            <person name="LaButti K."/>
            <person name="Kuo A."/>
            <person name="Mondo S."/>
            <person name="Riley R."/>
            <person name="Otillar R."/>
            <person name="Haridas S."/>
            <person name="Lipzen A."/>
            <person name="Grimwood J."/>
            <person name="Schmutz J."/>
            <person name="Clum A."/>
            <person name="Reid I.D."/>
            <person name="Moisan M.C."/>
            <person name="Butler G."/>
            <person name="Nguyen T.T.M."/>
            <person name="Dewar K."/>
            <person name="Conant G."/>
            <person name="Drula E."/>
            <person name="Henrissat B."/>
            <person name="Hansel C."/>
            <person name="Singer S."/>
            <person name="Hutchinson M.I."/>
            <person name="de Vries R.P."/>
            <person name="Natvig D.O."/>
            <person name="Powell A.J."/>
            <person name="Tsang A."/>
            <person name="Grigoriev I.V."/>
        </authorList>
    </citation>
    <scope>NUCLEOTIDE SEQUENCE [LARGE SCALE GENOMIC DNA]</scope>
    <source>
        <strain evidence="2 3">CBS 494.80</strain>
    </source>
</reference>
<organism evidence="2 3">
    <name type="scientific">Oculimacula yallundae</name>
    <dbReference type="NCBI Taxonomy" id="86028"/>
    <lineage>
        <taxon>Eukaryota</taxon>
        <taxon>Fungi</taxon>
        <taxon>Dikarya</taxon>
        <taxon>Ascomycota</taxon>
        <taxon>Pezizomycotina</taxon>
        <taxon>Leotiomycetes</taxon>
        <taxon>Helotiales</taxon>
        <taxon>Ploettnerulaceae</taxon>
        <taxon>Oculimacula</taxon>
    </lineage>
</organism>
<dbReference type="Pfam" id="PF26639">
    <property type="entry name" value="Het-6_barrel"/>
    <property type="match status" value="1"/>
</dbReference>
<proteinExistence type="predicted"/>
<name>A0ABR4BTC7_9HELO</name>
<keyword evidence="3" id="KW-1185">Reference proteome</keyword>
<dbReference type="InterPro" id="IPR052895">
    <property type="entry name" value="HetReg/Transcr_Mod"/>
</dbReference>
<sequence>MNIGQQYKYIALPLTPSSPVSPRHALRLLDIHPSSELNAQVQCTLTIHTLHPDPPPIYEALSYTWGTGLPNNPILINGLIFRVRSNLLQAIRRLRQPDAGRRIWCDAICTNQEDMDERTSSVKFMGSIYSQALGGVVVWFGEQTTETHLVQEFIDRLNGAAEEIKQKQKRNEKKGRFFAKLTITAQIPGFTDPGYKILYDFLQTEWTSRVWVVQEVVLAPKDVKVKILRGGHVFDMQKVAEAMSCIYLCGVQQNTGIKYPARLGRIWGDRIERGANENRSFLNVMKTHAMAKSTDPRDKIYGLAGLAEDIKPALDYGPSVTVSDVYTDFSRQWIRKYQNLSILAHLTCTTYNRNPELPSWIPDWTVWQPNPYLLMPPIASTKVRDIDYLSSLEHFTAAGKFSTTCQLTSSRDSTVSIELEGHILDLVAETGMKNSSKTTTVAEALGFFSSSELVAGVRKVALCTMEDEFSRDRGDNGDIPTTEIVLNAKAKYPATGESLLHAYYSALTMDDIYNDHVIHRLDGINRSRRLLKGYTAFDKILHSLRNENDPRMQSAEWLNIISSVRVCIDRKLVRTESKRYLGVFCERVQTGDAIVLLKGAKVPFAMRKKVVNGDNDNECWEIIGDGYLHGVMKGEAWRDVGCQKFVVV</sequence>
<evidence type="ECO:0000313" key="2">
    <source>
        <dbReference type="EMBL" id="KAL2060456.1"/>
    </source>
</evidence>
<dbReference type="Pfam" id="PF06985">
    <property type="entry name" value="HET"/>
    <property type="match status" value="1"/>
</dbReference>
<gene>
    <name evidence="2" type="ORF">VTL71DRAFT_9487</name>
</gene>
<dbReference type="PANTHER" id="PTHR24148">
    <property type="entry name" value="ANKYRIN REPEAT DOMAIN-CONTAINING PROTEIN 39 HOMOLOG-RELATED"/>
    <property type="match status" value="1"/>
</dbReference>